<keyword evidence="8" id="KW-1185">Reference proteome</keyword>
<feature type="region of interest" description="Disordered" evidence="5">
    <location>
        <begin position="729"/>
        <end position="776"/>
    </location>
</feature>
<feature type="region of interest" description="Disordered" evidence="5">
    <location>
        <begin position="1"/>
        <end position="390"/>
    </location>
</feature>
<feature type="compositionally biased region" description="Basic and acidic residues" evidence="5">
    <location>
        <begin position="287"/>
        <end position="301"/>
    </location>
</feature>
<name>A0AA39R3G0_9LECA</name>
<evidence type="ECO:0000256" key="2">
    <source>
        <dbReference type="ARBA" id="ARBA00022884"/>
    </source>
</evidence>
<dbReference type="AlphaFoldDB" id="A0AA39R3G0"/>
<dbReference type="GO" id="GO:0003723">
    <property type="term" value="F:RNA binding"/>
    <property type="evidence" value="ECO:0007669"/>
    <property type="project" value="UniProtKB-UniRule"/>
</dbReference>
<feature type="compositionally biased region" description="Basic and acidic residues" evidence="5">
    <location>
        <begin position="257"/>
        <end position="269"/>
    </location>
</feature>
<feature type="compositionally biased region" description="Low complexity" evidence="5">
    <location>
        <begin position="418"/>
        <end position="437"/>
    </location>
</feature>
<dbReference type="Gene3D" id="3.30.70.330">
    <property type="match status" value="1"/>
</dbReference>
<evidence type="ECO:0000259" key="6">
    <source>
        <dbReference type="PROSITE" id="PS50102"/>
    </source>
</evidence>
<dbReference type="PANTHER" id="PTHR46754">
    <property type="entry name" value="MKI67 FHA DOMAIN-INTERACTING NUCLEOLAR PHOSPHOPROTEIN"/>
    <property type="match status" value="1"/>
</dbReference>
<feature type="compositionally biased region" description="Basic residues" evidence="5">
    <location>
        <begin position="766"/>
        <end position="776"/>
    </location>
</feature>
<sequence>MPRTKVPKALAVDGTDKLAAKAKPGDKHEKPDLTIEEATVASPRPSRKRAGDYFDFEAEEGDDAEASSKPTEAKATPPKKKTKTTTADKGEKKTKNAKSTKDDAPAKPEKKDKKEKKPKVAKDDAAPMKEKAEPKSKPKKSNAEAAKELVEDAATSVSPDVAMDQGPFEKLVGSDKGKAPATTKGAKKPAKEPKAPKETKAPKAKTPTTTAAATTQKAADVADTVTKEAKGAAEKTKKAVKDKAPTVEGPAELADAVTKEAKAGAEKVKKAAKTKAPKTETPADVAESVKKGAKDGADKVKKTAKAKAPKADTVAKAADETKKQAKTGVEKAKKAVKPKDDKKTEATASKKRKSPSGDDSNTLKADLLDPLVEHTEEITNKKQKTEKTMSKSLGDAVGGLIASAAEGANAARASLGGFASSFLGGASDAGESAGEAAQTVAKKAKGKGKAIAGDVAESSAKVAAPSPSGEDEEDDSDAEPDDHTAALLAGFESDGDDVHPPGPGFQPGQKIPELPDAKETAKKLKGIKASADEEPGVVYVGRIPHGFYEHEMRQYFSQFGEISRLRLARNKKSGASRHWAFIEFKSTSVANIVAGTMDNYLMFNHILKCKVVPKEQLHEDIWKGANKRFKQVPWNSIEGRKLEMAVGRDQWAGRVEKEKKRRESKNKKLKETLGYEFEGGALKDVDSVPVKDTAKEITNETVEEEKSLVTAGGEEGQGPVIVSEEIMTKKTKKTPKGDVKETTTTIAKKTKRALETGEEAAESATKKAKKAKKPSS</sequence>
<accession>A0AA39R3G0</accession>
<feature type="compositionally biased region" description="Basic and acidic residues" evidence="5">
    <location>
        <begin position="371"/>
        <end position="389"/>
    </location>
</feature>
<feature type="compositionally biased region" description="Acidic residues" evidence="5">
    <location>
        <begin position="54"/>
        <end position="65"/>
    </location>
</feature>
<feature type="region of interest" description="Disordered" evidence="5">
    <location>
        <begin position="418"/>
        <end position="513"/>
    </location>
</feature>
<organism evidence="7 8">
    <name type="scientific">Cladonia borealis</name>
    <dbReference type="NCBI Taxonomy" id="184061"/>
    <lineage>
        <taxon>Eukaryota</taxon>
        <taxon>Fungi</taxon>
        <taxon>Dikarya</taxon>
        <taxon>Ascomycota</taxon>
        <taxon>Pezizomycotina</taxon>
        <taxon>Lecanoromycetes</taxon>
        <taxon>OSLEUM clade</taxon>
        <taxon>Lecanoromycetidae</taxon>
        <taxon>Lecanorales</taxon>
        <taxon>Lecanorineae</taxon>
        <taxon>Cladoniaceae</taxon>
        <taxon>Cladonia</taxon>
    </lineage>
</organism>
<evidence type="ECO:0000256" key="4">
    <source>
        <dbReference type="PROSITE-ProRule" id="PRU00176"/>
    </source>
</evidence>
<feature type="compositionally biased region" description="Basic and acidic residues" evidence="5">
    <location>
        <begin position="189"/>
        <end position="201"/>
    </location>
</feature>
<evidence type="ECO:0000256" key="1">
    <source>
        <dbReference type="ARBA" id="ARBA00004604"/>
    </source>
</evidence>
<feature type="domain" description="RRM" evidence="6">
    <location>
        <begin position="536"/>
        <end position="614"/>
    </location>
</feature>
<dbReference type="SUPFAM" id="SSF54928">
    <property type="entry name" value="RNA-binding domain, RBD"/>
    <property type="match status" value="1"/>
</dbReference>
<keyword evidence="2 4" id="KW-0694">RNA-binding</keyword>
<dbReference type="Pfam" id="PF00076">
    <property type="entry name" value="RRM_1"/>
    <property type="match status" value="1"/>
</dbReference>
<feature type="compositionally biased region" description="Basic and acidic residues" evidence="5">
    <location>
        <begin position="86"/>
        <end position="112"/>
    </location>
</feature>
<evidence type="ECO:0000256" key="5">
    <source>
        <dbReference type="SAM" id="MobiDB-lite"/>
    </source>
</evidence>
<feature type="compositionally biased region" description="Basic and acidic residues" evidence="5">
    <location>
        <begin position="118"/>
        <end position="150"/>
    </location>
</feature>
<feature type="compositionally biased region" description="Low complexity" evidence="5">
    <location>
        <begin position="204"/>
        <end position="219"/>
    </location>
</feature>
<evidence type="ECO:0000313" key="7">
    <source>
        <dbReference type="EMBL" id="KAK0514207.1"/>
    </source>
</evidence>
<proteinExistence type="predicted"/>
<dbReference type="EMBL" id="JAFEKC020000005">
    <property type="protein sequence ID" value="KAK0514207.1"/>
    <property type="molecule type" value="Genomic_DNA"/>
</dbReference>
<gene>
    <name evidence="7" type="ORF">JMJ35_002824</name>
</gene>
<feature type="compositionally biased region" description="Basic and acidic residues" evidence="5">
    <location>
        <begin position="225"/>
        <end position="245"/>
    </location>
</feature>
<dbReference type="Proteomes" id="UP001166286">
    <property type="component" value="Unassembled WGS sequence"/>
</dbReference>
<feature type="compositionally biased region" description="Basic and acidic residues" evidence="5">
    <location>
        <begin position="14"/>
        <end position="33"/>
    </location>
</feature>
<evidence type="ECO:0000256" key="3">
    <source>
        <dbReference type="ARBA" id="ARBA00023242"/>
    </source>
</evidence>
<dbReference type="GO" id="GO:0005730">
    <property type="term" value="C:nucleolus"/>
    <property type="evidence" value="ECO:0007669"/>
    <property type="project" value="UniProtKB-SubCell"/>
</dbReference>
<reference evidence="7" key="1">
    <citation type="submission" date="2023-03" db="EMBL/GenBank/DDBJ databases">
        <title>Complete genome of Cladonia borealis.</title>
        <authorList>
            <person name="Park H."/>
        </authorList>
    </citation>
    <scope>NUCLEOTIDE SEQUENCE</scope>
    <source>
        <strain evidence="7">ANT050790</strain>
    </source>
</reference>
<dbReference type="SMART" id="SM00360">
    <property type="entry name" value="RRM"/>
    <property type="match status" value="1"/>
</dbReference>
<feature type="compositionally biased region" description="Basic and acidic residues" evidence="5">
    <location>
        <begin position="317"/>
        <end position="345"/>
    </location>
</feature>
<feature type="compositionally biased region" description="Acidic residues" evidence="5">
    <location>
        <begin position="469"/>
        <end position="480"/>
    </location>
</feature>
<dbReference type="InterPro" id="IPR035979">
    <property type="entry name" value="RBD_domain_sf"/>
</dbReference>
<protein>
    <recommendedName>
        <fullName evidence="6">RRM domain-containing protein</fullName>
    </recommendedName>
</protein>
<keyword evidence="3" id="KW-0539">Nucleus</keyword>
<comment type="caution">
    <text evidence="7">The sequence shown here is derived from an EMBL/GenBank/DDBJ whole genome shotgun (WGS) entry which is preliminary data.</text>
</comment>
<dbReference type="InterPro" id="IPR000504">
    <property type="entry name" value="RRM_dom"/>
</dbReference>
<comment type="subcellular location">
    <subcellularLocation>
        <location evidence="1">Nucleus</location>
        <location evidence="1">Nucleolus</location>
    </subcellularLocation>
</comment>
<dbReference type="CDD" id="cd12307">
    <property type="entry name" value="RRM_NIFK_like"/>
    <property type="match status" value="1"/>
</dbReference>
<dbReference type="PROSITE" id="PS50102">
    <property type="entry name" value="RRM"/>
    <property type="match status" value="1"/>
</dbReference>
<dbReference type="InterPro" id="IPR012677">
    <property type="entry name" value="Nucleotide-bd_a/b_plait_sf"/>
</dbReference>
<evidence type="ECO:0000313" key="8">
    <source>
        <dbReference type="Proteomes" id="UP001166286"/>
    </source>
</evidence>